<dbReference type="GO" id="GO:0003684">
    <property type="term" value="F:damaged DNA binding"/>
    <property type="evidence" value="ECO:0007669"/>
    <property type="project" value="TreeGrafter"/>
</dbReference>
<evidence type="ECO:0000256" key="5">
    <source>
        <dbReference type="ARBA" id="ARBA00022763"/>
    </source>
</evidence>
<evidence type="ECO:0000256" key="1">
    <source>
        <dbReference type="ARBA" id="ARBA00004123"/>
    </source>
</evidence>
<evidence type="ECO:0000256" key="8">
    <source>
        <dbReference type="ARBA" id="ARBA00023172"/>
    </source>
</evidence>
<dbReference type="GO" id="GO:0005524">
    <property type="term" value="F:ATP binding"/>
    <property type="evidence" value="ECO:0007669"/>
    <property type="project" value="UniProtKB-KW"/>
</dbReference>
<gene>
    <name evidence="11" type="ORF">A2U01_0010316</name>
</gene>
<dbReference type="GO" id="GO:0000724">
    <property type="term" value="P:double-strand break repair via homologous recombination"/>
    <property type="evidence" value="ECO:0007669"/>
    <property type="project" value="TreeGrafter"/>
</dbReference>
<organism evidence="11 12">
    <name type="scientific">Trifolium medium</name>
    <dbReference type="NCBI Taxonomy" id="97028"/>
    <lineage>
        <taxon>Eukaryota</taxon>
        <taxon>Viridiplantae</taxon>
        <taxon>Streptophyta</taxon>
        <taxon>Embryophyta</taxon>
        <taxon>Tracheophyta</taxon>
        <taxon>Spermatophyta</taxon>
        <taxon>Magnoliopsida</taxon>
        <taxon>eudicotyledons</taxon>
        <taxon>Gunneridae</taxon>
        <taxon>Pentapetalae</taxon>
        <taxon>rosids</taxon>
        <taxon>fabids</taxon>
        <taxon>Fabales</taxon>
        <taxon>Fabaceae</taxon>
        <taxon>Papilionoideae</taxon>
        <taxon>50 kb inversion clade</taxon>
        <taxon>NPAAA clade</taxon>
        <taxon>Hologalegina</taxon>
        <taxon>IRL clade</taxon>
        <taxon>Trifolieae</taxon>
        <taxon>Trifolium</taxon>
    </lineage>
</organism>
<keyword evidence="7" id="KW-0175">Coiled coil</keyword>
<comment type="caution">
    <text evidence="11">The sequence shown here is derived from an EMBL/GenBank/DDBJ whole genome shotgun (WGS) entry which is preliminary data.</text>
</comment>
<keyword evidence="8" id="KW-0233">DNA recombination</keyword>
<keyword evidence="10" id="KW-0539">Nucleus</keyword>
<evidence type="ECO:0000256" key="3">
    <source>
        <dbReference type="ARBA" id="ARBA00022454"/>
    </source>
</evidence>
<dbReference type="GO" id="GO:0030915">
    <property type="term" value="C:Smc5-Smc6 complex"/>
    <property type="evidence" value="ECO:0007669"/>
    <property type="project" value="TreeGrafter"/>
</dbReference>
<evidence type="ECO:0000313" key="11">
    <source>
        <dbReference type="EMBL" id="MCH89420.1"/>
    </source>
</evidence>
<keyword evidence="3" id="KW-0158">Chromosome</keyword>
<proteinExistence type="predicted"/>
<dbReference type="GO" id="GO:0003697">
    <property type="term" value="F:single-stranded DNA binding"/>
    <property type="evidence" value="ECO:0007669"/>
    <property type="project" value="TreeGrafter"/>
</dbReference>
<comment type="subcellular location">
    <subcellularLocation>
        <location evidence="2">Chromosome</location>
    </subcellularLocation>
    <subcellularLocation>
        <location evidence="1">Nucleus</location>
    </subcellularLocation>
</comment>
<dbReference type="AlphaFoldDB" id="A0A392MPI4"/>
<keyword evidence="12" id="KW-1185">Reference proteome</keyword>
<evidence type="ECO:0000256" key="9">
    <source>
        <dbReference type="ARBA" id="ARBA00023204"/>
    </source>
</evidence>
<accession>A0A392MPI4</accession>
<evidence type="ECO:0000256" key="10">
    <source>
        <dbReference type="ARBA" id="ARBA00023242"/>
    </source>
</evidence>
<dbReference type="PANTHER" id="PTHR19306">
    <property type="entry name" value="STRUCTURAL MAINTENANCE OF CHROMOSOMES 5,6 SMC5, SMC6"/>
    <property type="match status" value="1"/>
</dbReference>
<dbReference type="GO" id="GO:0005634">
    <property type="term" value="C:nucleus"/>
    <property type="evidence" value="ECO:0007669"/>
    <property type="project" value="UniProtKB-SubCell"/>
</dbReference>
<dbReference type="Proteomes" id="UP000265520">
    <property type="component" value="Unassembled WGS sequence"/>
</dbReference>
<evidence type="ECO:0000256" key="2">
    <source>
        <dbReference type="ARBA" id="ARBA00004286"/>
    </source>
</evidence>
<keyword evidence="4" id="KW-0547">Nucleotide-binding</keyword>
<evidence type="ECO:0000256" key="6">
    <source>
        <dbReference type="ARBA" id="ARBA00022840"/>
    </source>
</evidence>
<evidence type="ECO:0000256" key="4">
    <source>
        <dbReference type="ARBA" id="ARBA00022741"/>
    </source>
</evidence>
<name>A0A392MPI4_9FABA</name>
<evidence type="ECO:0000256" key="7">
    <source>
        <dbReference type="ARBA" id="ARBA00023054"/>
    </source>
</evidence>
<keyword evidence="6" id="KW-0067">ATP-binding</keyword>
<keyword evidence="5" id="KW-0227">DNA damage</keyword>
<dbReference type="PANTHER" id="PTHR19306:SF6">
    <property type="entry name" value="STRUCTURAL MAINTENANCE OF CHROMOSOMES PROTEIN 6"/>
    <property type="match status" value="1"/>
</dbReference>
<protein>
    <submittedName>
        <fullName evidence="11">Structural maintenance of chromosomes protein 6-like</fullName>
    </submittedName>
</protein>
<dbReference type="EMBL" id="LXQA010016117">
    <property type="protein sequence ID" value="MCH89420.1"/>
    <property type="molecule type" value="Genomic_DNA"/>
</dbReference>
<sequence>MIDVENPCVIMSQDKSREFLHSGNNKDKFKATLLQQVNDLLESISAEITSARVIVEELGSAIRPIEKELNEMQVKIKTMEHIEQISVEVQQLKKKLAWSWVYDVDKKLEDQNVRIEKLKDRIPLCQARIDKQLVCMPTLSSHSEVFICQHNVKFSVL</sequence>
<reference evidence="11 12" key="1">
    <citation type="journal article" date="2018" name="Front. Plant Sci.">
        <title>Red Clover (Trifolium pratense) and Zigzag Clover (T. medium) - A Picture of Genomic Similarities and Differences.</title>
        <authorList>
            <person name="Dluhosova J."/>
            <person name="Istvanek J."/>
            <person name="Nedelnik J."/>
            <person name="Repkova J."/>
        </authorList>
    </citation>
    <scope>NUCLEOTIDE SEQUENCE [LARGE SCALE GENOMIC DNA]</scope>
    <source>
        <strain evidence="12">cv. 10/8</strain>
        <tissue evidence="11">Leaf</tissue>
    </source>
</reference>
<dbReference type="GO" id="GO:0035861">
    <property type="term" value="C:site of double-strand break"/>
    <property type="evidence" value="ECO:0007669"/>
    <property type="project" value="TreeGrafter"/>
</dbReference>
<keyword evidence="9" id="KW-0234">DNA repair</keyword>
<evidence type="ECO:0000313" key="12">
    <source>
        <dbReference type="Proteomes" id="UP000265520"/>
    </source>
</evidence>